<evidence type="ECO:0000313" key="1">
    <source>
        <dbReference type="EMBL" id="KAK0068922.1"/>
    </source>
</evidence>
<evidence type="ECO:0000313" key="2">
    <source>
        <dbReference type="Proteomes" id="UP001233172"/>
    </source>
</evidence>
<name>A0AAD8C9R1_BIOPF</name>
<protein>
    <submittedName>
        <fullName evidence="1">Uncharacterized protein</fullName>
    </submittedName>
</protein>
<proteinExistence type="predicted"/>
<gene>
    <name evidence="1" type="ORF">Bpfe_001885</name>
</gene>
<organism evidence="1 2">
    <name type="scientific">Biomphalaria pfeifferi</name>
    <name type="common">Bloodfluke planorb</name>
    <name type="synonym">Freshwater snail</name>
    <dbReference type="NCBI Taxonomy" id="112525"/>
    <lineage>
        <taxon>Eukaryota</taxon>
        <taxon>Metazoa</taxon>
        <taxon>Spiralia</taxon>
        <taxon>Lophotrochozoa</taxon>
        <taxon>Mollusca</taxon>
        <taxon>Gastropoda</taxon>
        <taxon>Heterobranchia</taxon>
        <taxon>Euthyneura</taxon>
        <taxon>Panpulmonata</taxon>
        <taxon>Hygrophila</taxon>
        <taxon>Lymnaeoidea</taxon>
        <taxon>Planorbidae</taxon>
        <taxon>Biomphalaria</taxon>
    </lineage>
</organism>
<reference evidence="1" key="1">
    <citation type="journal article" date="2023" name="PLoS Negl. Trop. Dis.">
        <title>A genome sequence for Biomphalaria pfeifferi, the major vector snail for the human-infecting parasite Schistosoma mansoni.</title>
        <authorList>
            <person name="Bu L."/>
            <person name="Lu L."/>
            <person name="Laidemitt M.R."/>
            <person name="Zhang S.M."/>
            <person name="Mutuku M."/>
            <person name="Mkoji G."/>
            <person name="Steinauer M."/>
            <person name="Loker E.S."/>
        </authorList>
    </citation>
    <scope>NUCLEOTIDE SEQUENCE</scope>
    <source>
        <strain evidence="1">KasaAsao</strain>
    </source>
</reference>
<keyword evidence="2" id="KW-1185">Reference proteome</keyword>
<reference evidence="1" key="2">
    <citation type="submission" date="2023-04" db="EMBL/GenBank/DDBJ databases">
        <authorList>
            <person name="Bu L."/>
            <person name="Lu L."/>
            <person name="Laidemitt M.R."/>
            <person name="Zhang S.M."/>
            <person name="Mutuku M."/>
            <person name="Mkoji G."/>
            <person name="Steinauer M."/>
            <person name="Loker E.S."/>
        </authorList>
    </citation>
    <scope>NUCLEOTIDE SEQUENCE</scope>
    <source>
        <strain evidence="1">KasaAsao</strain>
        <tissue evidence="1">Whole Snail</tissue>
    </source>
</reference>
<accession>A0AAD8C9R1</accession>
<sequence length="71" mass="8015">NQDVTVYFCNHVVQQNLWCMKGPATEWRVVHFQGGFTSCVPGLRISRTRVKSASQEPCLIVFLAADDRLSC</sequence>
<feature type="non-terminal residue" evidence="1">
    <location>
        <position position="1"/>
    </location>
</feature>
<dbReference type="AlphaFoldDB" id="A0AAD8C9R1"/>
<dbReference type="EMBL" id="JASAOG010000004">
    <property type="protein sequence ID" value="KAK0068922.1"/>
    <property type="molecule type" value="Genomic_DNA"/>
</dbReference>
<dbReference type="Proteomes" id="UP001233172">
    <property type="component" value="Unassembled WGS sequence"/>
</dbReference>
<comment type="caution">
    <text evidence="1">The sequence shown here is derived from an EMBL/GenBank/DDBJ whole genome shotgun (WGS) entry which is preliminary data.</text>
</comment>